<dbReference type="Proteomes" id="UP000580250">
    <property type="component" value="Unassembled WGS sequence"/>
</dbReference>
<feature type="region of interest" description="Disordered" evidence="1">
    <location>
        <begin position="110"/>
        <end position="176"/>
    </location>
</feature>
<evidence type="ECO:0000256" key="1">
    <source>
        <dbReference type="SAM" id="MobiDB-lite"/>
    </source>
</evidence>
<reference evidence="2 3" key="1">
    <citation type="submission" date="2020-08" db="EMBL/GenBank/DDBJ databases">
        <authorList>
            <person name="Koutsovoulos G."/>
            <person name="Danchin GJ E."/>
        </authorList>
    </citation>
    <scope>NUCLEOTIDE SEQUENCE [LARGE SCALE GENOMIC DNA]</scope>
</reference>
<feature type="compositionally biased region" description="Low complexity" evidence="1">
    <location>
        <begin position="148"/>
        <end position="160"/>
    </location>
</feature>
<dbReference type="EMBL" id="CAJEWN010000656">
    <property type="protein sequence ID" value="CAD2187813.1"/>
    <property type="molecule type" value="Genomic_DNA"/>
</dbReference>
<protein>
    <submittedName>
        <fullName evidence="2">Uncharacterized protein</fullName>
    </submittedName>
</protein>
<comment type="caution">
    <text evidence="2">The sequence shown here is derived from an EMBL/GenBank/DDBJ whole genome shotgun (WGS) entry which is preliminary data.</text>
</comment>
<evidence type="ECO:0000313" key="2">
    <source>
        <dbReference type="EMBL" id="CAD2187813.1"/>
    </source>
</evidence>
<organism evidence="2 3">
    <name type="scientific">Meloidogyne enterolobii</name>
    <name type="common">Root-knot nematode worm</name>
    <name type="synonym">Meloidogyne mayaguensis</name>
    <dbReference type="NCBI Taxonomy" id="390850"/>
    <lineage>
        <taxon>Eukaryota</taxon>
        <taxon>Metazoa</taxon>
        <taxon>Ecdysozoa</taxon>
        <taxon>Nematoda</taxon>
        <taxon>Chromadorea</taxon>
        <taxon>Rhabditida</taxon>
        <taxon>Tylenchina</taxon>
        <taxon>Tylenchomorpha</taxon>
        <taxon>Tylenchoidea</taxon>
        <taxon>Meloidogynidae</taxon>
        <taxon>Meloidogyninae</taxon>
        <taxon>Meloidogyne</taxon>
    </lineage>
</organism>
<evidence type="ECO:0000313" key="3">
    <source>
        <dbReference type="Proteomes" id="UP000580250"/>
    </source>
</evidence>
<proteinExistence type="predicted"/>
<gene>
    <name evidence="2" type="ORF">MENT_LOCUS40418</name>
</gene>
<accession>A0A6V7WLD3</accession>
<name>A0A6V7WLD3_MELEN</name>
<feature type="compositionally biased region" description="Polar residues" evidence="1">
    <location>
        <begin position="110"/>
        <end position="135"/>
    </location>
</feature>
<dbReference type="AlphaFoldDB" id="A0A6V7WLD3"/>
<sequence length="419" mass="48210">MLIINKFRNKVPKLLSNILFYLIIVKFPAAHCGQCFTRNRQVASPEHSQPHGQEHVTGHYDIEQHQQPQVQELEEEEANYQHETQVLLSHYFPPIWPWFNPSLQITLGVQTGSHPGEASTSQITTEQSTPPNQESPIDEDLYPPSIPGSPIHGSPSASPHYSSFKSPLRSPPGHVDEGENEVIKMQYIDYYQAKRKSHFKILISRSDGCALVNDLNESIYQASYYDPTYIHFNNSVLLKEILLHNKKRDYNVNVKKALKVLKFFRIKHLQPTIEGYARGVGEYDRIMSLISHKQATEKLTLLIENSTETVENYFVHKMEKSPSKVMALVLQMALAVEQYHNFGVHLSIDHSHFFCVKISDNEPCYVKLLPATHSILQKLHNEGQIFHLTESRGFDTYKSLEYKEKNDKGKYKVINKKMN</sequence>